<comment type="catalytic activity">
    <reaction evidence="7">
        <text>ATP-dependent cleavage of peptide bonds with broad specificity.</text>
        <dbReference type="EC" id="3.4.25.2"/>
    </reaction>
</comment>
<keyword evidence="2 7" id="KW-0021">Allosteric enzyme</keyword>
<feature type="binding site" evidence="7">
    <location>
        <position position="196"/>
    </location>
    <ligand>
        <name>Na(+)</name>
        <dbReference type="ChEBI" id="CHEBI:29101"/>
    </ligand>
</feature>
<dbReference type="EC" id="3.4.25.2" evidence="7"/>
<sequence>MLEHGLGGTHIPAIMNEHSDSSHGLIQWHGTTIIGVRKNGKTVIAGDGQVSMGNTVMKPNARKVRRIGEGGHVIAGFAGATADAFTLFERLERKLEQHRGQLMRAAVELAKDWRTDKYLRNLEALMIVADKDALLVLTGNGDVLEPEGTGDSQITAIGSGGNYALAAARGIDSYETDAETIARKAMAVAADICVFTNDRVTVETI</sequence>
<keyword evidence="5 7" id="KW-0378">Hydrolase</keyword>
<evidence type="ECO:0000256" key="6">
    <source>
        <dbReference type="ARBA" id="ARBA00023053"/>
    </source>
</evidence>
<evidence type="ECO:0000256" key="3">
    <source>
        <dbReference type="ARBA" id="ARBA00022670"/>
    </source>
</evidence>
<dbReference type="EMBL" id="BASZ01000004">
    <property type="protein sequence ID" value="GAD49072.1"/>
    <property type="molecule type" value="Genomic_DNA"/>
</dbReference>
<organism evidence="8 9">
    <name type="scientific">Caenibius tardaugens NBRC 16725</name>
    <dbReference type="NCBI Taxonomy" id="1219035"/>
    <lineage>
        <taxon>Bacteria</taxon>
        <taxon>Pseudomonadati</taxon>
        <taxon>Pseudomonadota</taxon>
        <taxon>Alphaproteobacteria</taxon>
        <taxon>Sphingomonadales</taxon>
        <taxon>Erythrobacteraceae</taxon>
        <taxon>Caenibius</taxon>
    </lineage>
</organism>
<comment type="subcellular location">
    <subcellularLocation>
        <location evidence="7">Cytoplasm</location>
    </subcellularLocation>
</comment>
<dbReference type="PANTHER" id="PTHR32194">
    <property type="entry name" value="METALLOPROTEASE TLDD"/>
    <property type="match status" value="1"/>
</dbReference>
<dbReference type="InterPro" id="IPR029055">
    <property type="entry name" value="Ntn_hydrolases_N"/>
</dbReference>
<dbReference type="HAMAP" id="MF_00248">
    <property type="entry name" value="HslV"/>
    <property type="match status" value="1"/>
</dbReference>
<keyword evidence="4 7" id="KW-0888">Threonine protease</keyword>
<dbReference type="GO" id="GO:0005839">
    <property type="term" value="C:proteasome core complex"/>
    <property type="evidence" value="ECO:0007669"/>
    <property type="project" value="InterPro"/>
</dbReference>
<protein>
    <recommendedName>
        <fullName evidence="7">ATP-dependent protease subunit HslV</fullName>
        <ecNumber evidence="7">3.4.25.2</ecNumber>
    </recommendedName>
</protein>
<feature type="binding site" evidence="7">
    <location>
        <position position="193"/>
    </location>
    <ligand>
        <name>Na(+)</name>
        <dbReference type="ChEBI" id="CHEBI:29101"/>
    </ligand>
</feature>
<dbReference type="Gene3D" id="3.60.20.10">
    <property type="entry name" value="Glutamine Phosphoribosylpyrophosphate, subunit 1, domain 1"/>
    <property type="match status" value="1"/>
</dbReference>
<dbReference type="InterPro" id="IPR022281">
    <property type="entry name" value="ATP-dep_Prtase_HsIV_su"/>
</dbReference>
<feature type="active site" evidence="7">
    <location>
        <position position="31"/>
    </location>
</feature>
<name>U2YL35_9SPHN</name>
<dbReference type="InterPro" id="IPR001353">
    <property type="entry name" value="Proteasome_sua/b"/>
</dbReference>
<dbReference type="InterPro" id="IPR023333">
    <property type="entry name" value="Proteasome_suB-type"/>
</dbReference>
<dbReference type="Proteomes" id="UP000016568">
    <property type="component" value="Unassembled WGS sequence"/>
</dbReference>
<comment type="subunit">
    <text evidence="7">A double ring-shaped homohexamer of HslV is capped on each side by a ring-shaped HslU homohexamer. The assembly of the HslU/HslV complex is dependent on binding of ATP.</text>
</comment>
<dbReference type="Pfam" id="PF00227">
    <property type="entry name" value="Proteasome"/>
    <property type="match status" value="1"/>
</dbReference>
<comment type="similarity">
    <text evidence="1 7">Belongs to the peptidase T1B family. HslV subfamily.</text>
</comment>
<dbReference type="PROSITE" id="PS51476">
    <property type="entry name" value="PROTEASOME_BETA_2"/>
    <property type="match status" value="1"/>
</dbReference>
<dbReference type="NCBIfam" id="TIGR03692">
    <property type="entry name" value="ATP_dep_HslV"/>
    <property type="match status" value="1"/>
</dbReference>
<feature type="binding site" evidence="7">
    <location>
        <position position="190"/>
    </location>
    <ligand>
        <name>Na(+)</name>
        <dbReference type="ChEBI" id="CHEBI:29101"/>
    </ligand>
</feature>
<evidence type="ECO:0000256" key="2">
    <source>
        <dbReference type="ARBA" id="ARBA00022533"/>
    </source>
</evidence>
<dbReference type="GO" id="GO:0051603">
    <property type="term" value="P:proteolysis involved in protein catabolic process"/>
    <property type="evidence" value="ECO:0007669"/>
    <property type="project" value="InterPro"/>
</dbReference>
<keyword evidence="7" id="KW-0963">Cytoplasm</keyword>
<accession>U2YL35</accession>
<keyword evidence="9" id="KW-1185">Reference proteome</keyword>
<dbReference type="NCBIfam" id="NF003964">
    <property type="entry name" value="PRK05456.1"/>
    <property type="match status" value="1"/>
</dbReference>
<keyword evidence="3 7" id="KW-0645">Protease</keyword>
<comment type="function">
    <text evidence="7">Protease subunit of a proteasome-like degradation complex believed to be a general protein degrading machinery.</text>
</comment>
<evidence type="ECO:0000313" key="9">
    <source>
        <dbReference type="Proteomes" id="UP000016568"/>
    </source>
</evidence>
<comment type="activity regulation">
    <text evidence="7">Allosterically activated by HslU binding.</text>
</comment>
<dbReference type="SUPFAM" id="SSF56235">
    <property type="entry name" value="N-terminal nucleophile aminohydrolases (Ntn hydrolases)"/>
    <property type="match status" value="1"/>
</dbReference>
<gene>
    <name evidence="7 8" type="primary">hslV</name>
    <name evidence="8" type="ORF">NT2_04_04850</name>
</gene>
<dbReference type="AlphaFoldDB" id="U2YL35"/>
<evidence type="ECO:0000256" key="4">
    <source>
        <dbReference type="ARBA" id="ARBA00022698"/>
    </source>
</evidence>
<dbReference type="PANTHER" id="PTHR32194:SF7">
    <property type="entry name" value="ATP-DEPENDENT PROTEASE SUBUNIT HSLV"/>
    <property type="match status" value="1"/>
</dbReference>
<comment type="caution">
    <text evidence="8">The sequence shown here is derived from an EMBL/GenBank/DDBJ whole genome shotgun (WGS) entry which is preliminary data.</text>
</comment>
<evidence type="ECO:0000256" key="1">
    <source>
        <dbReference type="ARBA" id="ARBA00006053"/>
    </source>
</evidence>
<dbReference type="GO" id="GO:0004298">
    <property type="term" value="F:threonine-type endopeptidase activity"/>
    <property type="evidence" value="ECO:0007669"/>
    <property type="project" value="UniProtKB-KW"/>
</dbReference>
<reference evidence="8 9" key="1">
    <citation type="submission" date="2013-09" db="EMBL/GenBank/DDBJ databases">
        <title>Whole genome shotgun sequence of Novosphingobium tardaugens NBRC 16725.</title>
        <authorList>
            <person name="Isaki S."/>
            <person name="Hosoyama A."/>
            <person name="Tsuchikane K."/>
            <person name="Katsumata H."/>
            <person name="Ando Y."/>
            <person name="Yamazaki S."/>
            <person name="Fujita N."/>
        </authorList>
    </citation>
    <scope>NUCLEOTIDE SEQUENCE [LARGE SCALE GENOMIC DNA]</scope>
    <source>
        <strain evidence="8 9">NBRC 16725</strain>
    </source>
</reference>
<keyword evidence="7" id="KW-0479">Metal-binding</keyword>
<dbReference type="PIRSF" id="PIRSF039093">
    <property type="entry name" value="HslV"/>
    <property type="match status" value="1"/>
</dbReference>
<dbReference type="GO" id="GO:0009376">
    <property type="term" value="C:HslUV protease complex"/>
    <property type="evidence" value="ECO:0007669"/>
    <property type="project" value="UniProtKB-UniRule"/>
</dbReference>
<evidence type="ECO:0000256" key="7">
    <source>
        <dbReference type="HAMAP-Rule" id="MF_00248"/>
    </source>
</evidence>
<dbReference type="CDD" id="cd01913">
    <property type="entry name" value="protease_HslV"/>
    <property type="match status" value="1"/>
</dbReference>
<keyword evidence="6 7" id="KW-0915">Sodium</keyword>
<proteinExistence type="inferred from homology"/>
<evidence type="ECO:0000313" key="8">
    <source>
        <dbReference type="EMBL" id="GAD49072.1"/>
    </source>
</evidence>
<evidence type="ECO:0000256" key="5">
    <source>
        <dbReference type="ARBA" id="ARBA00022801"/>
    </source>
</evidence>
<dbReference type="eggNOG" id="COG5405">
    <property type="taxonomic scope" value="Bacteria"/>
</dbReference>
<dbReference type="GO" id="GO:0046872">
    <property type="term" value="F:metal ion binding"/>
    <property type="evidence" value="ECO:0007669"/>
    <property type="project" value="UniProtKB-KW"/>
</dbReference>